<reference evidence="2 3" key="1">
    <citation type="submission" date="2011-08" db="EMBL/GenBank/DDBJ databases">
        <authorList>
            <person name="Lin Y."/>
            <person name="Hao X."/>
            <person name="Johnstone L."/>
            <person name="Miller S.J."/>
            <person name="Wei G."/>
            <person name="Rensing C."/>
        </authorList>
    </citation>
    <scope>NUCLEOTIDE SEQUENCE [LARGE SCALE GENOMIC DNA]</scope>
    <source>
        <strain evidence="2 3">K42</strain>
    </source>
</reference>
<dbReference type="EMBL" id="AGBF01000016">
    <property type="protein sequence ID" value="EGX60302.1"/>
    <property type="molecule type" value="Genomic_DNA"/>
</dbReference>
<feature type="signal peptide" evidence="1">
    <location>
        <begin position="1"/>
        <end position="21"/>
    </location>
</feature>
<proteinExistence type="predicted"/>
<protein>
    <recommendedName>
        <fullName evidence="4">Secreted protein</fullName>
    </recommendedName>
</protein>
<sequence>MRRIVATAVSLFSIAISTVLAAPYAAAAGPAVKAADLGVTGIGRGTSVRTTTDMKPIPGTDAPNTGLARPGDNVAAICFLRDNNNVVWVLSLNRNGRAGQQYPNTAGFIRGDQLTLPDGTVMVSCDYVSQYQAHPAAGIVQADMKPIPGTDAPNTGLARAGDTLRVYCTLNDSNNRPWQLMINTNGRAGAQYANTAGFLPLDATAERPPAQDCGAT</sequence>
<dbReference type="OrthoDB" id="3868034at2"/>
<dbReference type="AlphaFoldDB" id="G2G814"/>
<evidence type="ECO:0008006" key="4">
    <source>
        <dbReference type="Google" id="ProtNLM"/>
    </source>
</evidence>
<accession>G2G814</accession>
<organism evidence="2 3">
    <name type="scientific">Streptomyces zinciresistens K42</name>
    <dbReference type="NCBI Taxonomy" id="700597"/>
    <lineage>
        <taxon>Bacteria</taxon>
        <taxon>Bacillati</taxon>
        <taxon>Actinomycetota</taxon>
        <taxon>Actinomycetes</taxon>
        <taxon>Kitasatosporales</taxon>
        <taxon>Streptomycetaceae</taxon>
        <taxon>Streptomyces</taxon>
    </lineage>
</organism>
<feature type="chain" id="PRO_5003429306" description="Secreted protein" evidence="1">
    <location>
        <begin position="22"/>
        <end position="216"/>
    </location>
</feature>
<evidence type="ECO:0000256" key="1">
    <source>
        <dbReference type="SAM" id="SignalP"/>
    </source>
</evidence>
<evidence type="ECO:0000313" key="3">
    <source>
        <dbReference type="Proteomes" id="UP000004217"/>
    </source>
</evidence>
<name>G2G814_9ACTN</name>
<dbReference type="Proteomes" id="UP000004217">
    <property type="component" value="Unassembled WGS sequence"/>
</dbReference>
<keyword evidence="1" id="KW-0732">Signal</keyword>
<comment type="caution">
    <text evidence="2">The sequence shown here is derived from an EMBL/GenBank/DDBJ whole genome shotgun (WGS) entry which is preliminary data.</text>
</comment>
<dbReference type="PATRIC" id="fig|700597.3.peg.1589"/>
<keyword evidence="3" id="KW-1185">Reference proteome</keyword>
<dbReference type="RefSeq" id="WP_007493181.1">
    <property type="nucleotide sequence ID" value="NZ_AGBF01000016.1"/>
</dbReference>
<gene>
    <name evidence="2" type="ORF">SZN_08139</name>
</gene>
<evidence type="ECO:0000313" key="2">
    <source>
        <dbReference type="EMBL" id="EGX60302.1"/>
    </source>
</evidence>